<evidence type="ECO:0008006" key="4">
    <source>
        <dbReference type="Google" id="ProtNLM"/>
    </source>
</evidence>
<keyword evidence="1" id="KW-0812">Transmembrane</keyword>
<protein>
    <recommendedName>
        <fullName evidence="4">CNNM transmembrane domain-containing protein</fullName>
    </recommendedName>
</protein>
<evidence type="ECO:0000256" key="1">
    <source>
        <dbReference type="SAM" id="Phobius"/>
    </source>
</evidence>
<evidence type="ECO:0000313" key="2">
    <source>
        <dbReference type="EMBL" id="MBA4495002.1"/>
    </source>
</evidence>
<keyword evidence="1" id="KW-1133">Transmembrane helix</keyword>
<proteinExistence type="predicted"/>
<keyword evidence="1" id="KW-0472">Membrane</keyword>
<dbReference type="RefSeq" id="WP_181752241.1">
    <property type="nucleotide sequence ID" value="NZ_JACEIQ010000011.1"/>
</dbReference>
<dbReference type="Proteomes" id="UP000535491">
    <property type="component" value="Unassembled WGS sequence"/>
</dbReference>
<comment type="caution">
    <text evidence="2">The sequence shown here is derived from an EMBL/GenBank/DDBJ whole genome shotgun (WGS) entry which is preliminary data.</text>
</comment>
<sequence length="207" mass="21854">MGGLLQKSLRWAITIGLITAALAVILTVTSTSLMAGLSWLGGLVVLLAIVSIGVGFDMLGIAAAAAREKPFHSMAAKKVPGSKEAIGIIRRADQFSNFCNDVVGDISGVISGAAAVAVVASLIVSFPEWRSGERLVNVLVVSAISALTVGGKALGKTLSIHYANAIVFRVGIFFNFINRKLGLHLFEIKSKTKRKRKRGDLRAPRAD</sequence>
<dbReference type="EMBL" id="JACEIQ010000011">
    <property type="protein sequence ID" value="MBA4495002.1"/>
    <property type="molecule type" value="Genomic_DNA"/>
</dbReference>
<organism evidence="2 3">
    <name type="scientific">Paenactinomyces guangxiensis</name>
    <dbReference type="NCBI Taxonomy" id="1490290"/>
    <lineage>
        <taxon>Bacteria</taxon>
        <taxon>Bacillati</taxon>
        <taxon>Bacillota</taxon>
        <taxon>Bacilli</taxon>
        <taxon>Bacillales</taxon>
        <taxon>Thermoactinomycetaceae</taxon>
        <taxon>Paenactinomyces</taxon>
    </lineage>
</organism>
<feature type="transmembrane region" description="Helical" evidence="1">
    <location>
        <begin position="12"/>
        <end position="33"/>
    </location>
</feature>
<keyword evidence="3" id="KW-1185">Reference proteome</keyword>
<feature type="transmembrane region" description="Helical" evidence="1">
    <location>
        <begin position="39"/>
        <end position="65"/>
    </location>
</feature>
<reference evidence="2 3" key="1">
    <citation type="submission" date="2020-07" db="EMBL/GenBank/DDBJ databases">
        <authorList>
            <person name="Feng H."/>
        </authorList>
    </citation>
    <scope>NUCLEOTIDE SEQUENCE [LARGE SCALE GENOMIC DNA]</scope>
    <source>
        <strain evidence="3">s-10</strain>
    </source>
</reference>
<gene>
    <name evidence="2" type="ORF">H1191_11855</name>
</gene>
<name>A0A7W2A9B8_9BACL</name>
<dbReference type="AlphaFoldDB" id="A0A7W2A9B8"/>
<feature type="transmembrane region" description="Helical" evidence="1">
    <location>
        <begin position="135"/>
        <end position="154"/>
    </location>
</feature>
<evidence type="ECO:0000313" key="3">
    <source>
        <dbReference type="Proteomes" id="UP000535491"/>
    </source>
</evidence>
<feature type="transmembrane region" description="Helical" evidence="1">
    <location>
        <begin position="160"/>
        <end position="177"/>
    </location>
</feature>
<accession>A0A7W2A9B8</accession>